<sequence>MTFLLEALGLIVDPAYVAEHLRRIGEHLVLAGLGVLFAALIGLPVGLWLGHRRRGASAVLALSGAFRALPSLGLLTWLTLELSFGIRMPIVPTTIVLLLLGLAPILANSFSGLASVPADVVDSARAVGHTEAQILRQVELPLAAPTIVGGLRSAVVQTMATATVAAYIGLGGLGRYLLDGLAVQDYARMLAGALLIMAVTLVLDGVLGWAQRMVRPRGVTA</sequence>
<evidence type="ECO:0000256" key="4">
    <source>
        <dbReference type="ARBA" id="ARBA00022989"/>
    </source>
</evidence>
<evidence type="ECO:0000313" key="8">
    <source>
        <dbReference type="EMBL" id="AGS35171.1"/>
    </source>
</evidence>
<evidence type="ECO:0000313" key="9">
    <source>
        <dbReference type="Proteomes" id="UP000015388"/>
    </source>
</evidence>
<dbReference type="SUPFAM" id="SSF161098">
    <property type="entry name" value="MetI-like"/>
    <property type="match status" value="1"/>
</dbReference>
<dbReference type="HOGENOM" id="CLU_046113_7_1_11"/>
<protein>
    <submittedName>
        <fullName evidence="8">ABC transporter permease</fullName>
    </submittedName>
</protein>
<feature type="transmembrane region" description="Helical" evidence="6">
    <location>
        <begin position="190"/>
        <end position="210"/>
    </location>
</feature>
<keyword evidence="5 6" id="KW-0472">Membrane</keyword>
<evidence type="ECO:0000256" key="1">
    <source>
        <dbReference type="ARBA" id="ARBA00004141"/>
    </source>
</evidence>
<dbReference type="AlphaFoldDB" id="S5TJV6"/>
<evidence type="ECO:0000256" key="6">
    <source>
        <dbReference type="RuleBase" id="RU363032"/>
    </source>
</evidence>
<name>S5TJV6_9CORY</name>
<dbReference type="STRING" id="1224163.B841_08490"/>
<proteinExistence type="inferred from homology"/>
<keyword evidence="2 6" id="KW-0813">Transport</keyword>
<gene>
    <name evidence="8" type="ORF">B841_08490</name>
</gene>
<dbReference type="EMBL" id="CP003924">
    <property type="protein sequence ID" value="AGS35171.1"/>
    <property type="molecule type" value="Genomic_DNA"/>
</dbReference>
<feature type="transmembrane region" description="Helical" evidence="6">
    <location>
        <begin position="86"/>
        <end position="107"/>
    </location>
</feature>
<evidence type="ECO:0000256" key="2">
    <source>
        <dbReference type="ARBA" id="ARBA00022448"/>
    </source>
</evidence>
<organism evidence="8 9">
    <name type="scientific">Corynebacterium maris DSM 45190</name>
    <dbReference type="NCBI Taxonomy" id="1224163"/>
    <lineage>
        <taxon>Bacteria</taxon>
        <taxon>Bacillati</taxon>
        <taxon>Actinomycetota</taxon>
        <taxon>Actinomycetes</taxon>
        <taxon>Mycobacteriales</taxon>
        <taxon>Corynebacteriaceae</taxon>
        <taxon>Corynebacterium</taxon>
    </lineage>
</organism>
<dbReference type="Proteomes" id="UP000015388">
    <property type="component" value="Chromosome"/>
</dbReference>
<dbReference type="PANTHER" id="PTHR30177">
    <property type="entry name" value="GLYCINE BETAINE/L-PROLINE TRANSPORT SYSTEM PERMEASE PROTEIN PROW"/>
    <property type="match status" value="1"/>
</dbReference>
<dbReference type="Gene3D" id="1.10.3720.10">
    <property type="entry name" value="MetI-like"/>
    <property type="match status" value="1"/>
</dbReference>
<evidence type="ECO:0000259" key="7">
    <source>
        <dbReference type="PROSITE" id="PS50928"/>
    </source>
</evidence>
<dbReference type="OrthoDB" id="5244012at2"/>
<dbReference type="PATRIC" id="fig|1224163.3.peg.1706"/>
<accession>S5TJV6</accession>
<feature type="transmembrane region" description="Helical" evidence="6">
    <location>
        <begin position="159"/>
        <end position="178"/>
    </location>
</feature>
<evidence type="ECO:0000256" key="3">
    <source>
        <dbReference type="ARBA" id="ARBA00022692"/>
    </source>
</evidence>
<dbReference type="InterPro" id="IPR051204">
    <property type="entry name" value="ABC_transp_perm/SBD"/>
</dbReference>
<keyword evidence="9" id="KW-1185">Reference proteome</keyword>
<comment type="subcellular location">
    <subcellularLocation>
        <location evidence="6">Cell membrane</location>
        <topology evidence="6">Multi-pass membrane protein</topology>
    </subcellularLocation>
    <subcellularLocation>
        <location evidence="1">Membrane</location>
        <topology evidence="1">Multi-pass membrane protein</topology>
    </subcellularLocation>
</comment>
<dbReference type="eggNOG" id="COG1174">
    <property type="taxonomic scope" value="Bacteria"/>
</dbReference>
<evidence type="ECO:0000256" key="5">
    <source>
        <dbReference type="ARBA" id="ARBA00023136"/>
    </source>
</evidence>
<reference evidence="8 9" key="1">
    <citation type="submission" date="2012-11" db="EMBL/GenBank/DDBJ databases">
        <title>The complete genome sequence of Corynebacterium maris Coryn-1 (=DSM 45190).</title>
        <authorList>
            <person name="Schaffert L."/>
            <person name="Albersmeier A."/>
            <person name="Kalinowski J."/>
            <person name="Ruckert C."/>
        </authorList>
    </citation>
    <scope>NUCLEOTIDE SEQUENCE [LARGE SCALE GENOMIC DNA]</scope>
    <source>
        <strain evidence="9">Coryn-1</strain>
    </source>
</reference>
<dbReference type="InterPro" id="IPR000515">
    <property type="entry name" value="MetI-like"/>
</dbReference>
<dbReference type="GO" id="GO:0055085">
    <property type="term" value="P:transmembrane transport"/>
    <property type="evidence" value="ECO:0007669"/>
    <property type="project" value="InterPro"/>
</dbReference>
<dbReference type="PROSITE" id="PS50928">
    <property type="entry name" value="ABC_TM1"/>
    <property type="match status" value="1"/>
</dbReference>
<comment type="similarity">
    <text evidence="6">Belongs to the binding-protein-dependent transport system permease family.</text>
</comment>
<feature type="transmembrane region" description="Helical" evidence="6">
    <location>
        <begin position="27"/>
        <end position="49"/>
    </location>
</feature>
<dbReference type="Pfam" id="PF00528">
    <property type="entry name" value="BPD_transp_1"/>
    <property type="match status" value="1"/>
</dbReference>
<dbReference type="GO" id="GO:0031460">
    <property type="term" value="P:glycine betaine transport"/>
    <property type="evidence" value="ECO:0007669"/>
    <property type="project" value="TreeGrafter"/>
</dbReference>
<dbReference type="CDD" id="cd06261">
    <property type="entry name" value="TM_PBP2"/>
    <property type="match status" value="1"/>
</dbReference>
<keyword evidence="3 6" id="KW-0812">Transmembrane</keyword>
<dbReference type="GO" id="GO:0005886">
    <property type="term" value="C:plasma membrane"/>
    <property type="evidence" value="ECO:0007669"/>
    <property type="project" value="UniProtKB-SubCell"/>
</dbReference>
<feature type="transmembrane region" description="Helical" evidence="6">
    <location>
        <begin position="56"/>
        <end position="80"/>
    </location>
</feature>
<dbReference type="RefSeq" id="WP_020935104.1">
    <property type="nucleotide sequence ID" value="NC_021915.1"/>
</dbReference>
<feature type="domain" description="ABC transmembrane type-1" evidence="7">
    <location>
        <begin position="24"/>
        <end position="207"/>
    </location>
</feature>
<dbReference type="InterPro" id="IPR035906">
    <property type="entry name" value="MetI-like_sf"/>
</dbReference>
<keyword evidence="4 6" id="KW-1133">Transmembrane helix</keyword>
<dbReference type="KEGG" id="cmd:B841_08490"/>
<dbReference type="PANTHER" id="PTHR30177:SF33">
    <property type="entry name" value="POSSIBLE OSMOPROTECTANT (GLYCINE BETAINE_CARNITINE_CHOLINE_L-PROLINE) TRANSPORT INTEGRAL MEMBRANE PROTEIN ABC TRANSPORTER PROZ"/>
    <property type="match status" value="1"/>
</dbReference>